<comment type="similarity">
    <text evidence="5">Belongs to the polysaccharide lyase 1 family.</text>
</comment>
<proteinExistence type="inferred from homology"/>
<dbReference type="GO" id="GO:0016829">
    <property type="term" value="F:lyase activity"/>
    <property type="evidence" value="ECO:0007669"/>
    <property type="project" value="UniProtKB-KW"/>
</dbReference>
<dbReference type="GO" id="GO:0005576">
    <property type="term" value="C:extracellular region"/>
    <property type="evidence" value="ECO:0007669"/>
    <property type="project" value="UniProtKB-SubCell"/>
</dbReference>
<comment type="subcellular location">
    <subcellularLocation>
        <location evidence="5">Secreted</location>
    </subcellularLocation>
</comment>
<dbReference type="SUPFAM" id="SSF51126">
    <property type="entry name" value="Pectin lyase-like"/>
    <property type="match status" value="2"/>
</dbReference>
<dbReference type="PANTHER" id="PTHR31321">
    <property type="entry name" value="ACYL-COA THIOESTER HYDROLASE YBHC-RELATED"/>
    <property type="match status" value="1"/>
</dbReference>
<comment type="caution">
    <text evidence="8">The sequence shown here is derived from an EMBL/GenBank/DDBJ whole genome shotgun (WGS) entry which is preliminary data.</text>
</comment>
<keyword evidence="5" id="KW-0624">Polysaccharide degradation</keyword>
<accession>A0A558GRH8</accession>
<dbReference type="PANTHER" id="PTHR31321:SF57">
    <property type="entry name" value="PECTINESTERASE 53-RELATED"/>
    <property type="match status" value="1"/>
</dbReference>
<evidence type="ECO:0000256" key="5">
    <source>
        <dbReference type="RuleBase" id="RU361173"/>
    </source>
</evidence>
<dbReference type="InterPro" id="IPR002022">
    <property type="entry name" value="Pec_lyase"/>
</dbReference>
<dbReference type="Proteomes" id="UP000316500">
    <property type="component" value="Unassembled WGS sequence"/>
</dbReference>
<dbReference type="SMART" id="SM00656">
    <property type="entry name" value="Amb_all"/>
    <property type="match status" value="1"/>
</dbReference>
<keyword evidence="4 5" id="KW-0456">Lyase</keyword>
<dbReference type="OrthoDB" id="112037at2"/>
<dbReference type="Pfam" id="PF01095">
    <property type="entry name" value="Pectinesterase"/>
    <property type="match status" value="1"/>
</dbReference>
<evidence type="ECO:0000259" key="7">
    <source>
        <dbReference type="SMART" id="SM00656"/>
    </source>
</evidence>
<dbReference type="InterPro" id="IPR012334">
    <property type="entry name" value="Pectin_lyas_fold"/>
</dbReference>
<evidence type="ECO:0000256" key="6">
    <source>
        <dbReference type="SAM" id="SignalP"/>
    </source>
</evidence>
<sequence length="660" mass="70725">MRLRRLLGAATAVVILGSLTAVPARAEPQHSGSESPASAAALWKQLPDGFAALPGNGLAGTTGGQAGRHVSVSSLEELQSYAAAPEPLVIFLKGSITAQDYVKIPVTSNKSFIGVGAGVELVNAGFKLINVSNVIFRNFTVRDSYIPGDWDGKRPDNDRDGIQLDTSHHVWVDHMKFERMGDGMIDTRKDSDYLTYSWNVFADNNKALGVGWTSNAVTKMTIHHNWIRNTVQRNFSLDNTAAAHVYNNYLQDIGQYGMMGRNAAKVVLEGNYFTAVADPVVAKDQATEIVNRDNTFDATRGRKDNIGGAFDPTQFYAYAKDDAAKVPALVTSGAGPRESQAPSTTTDITVALDGTGDFGSLQAAIGSIPVGNTQPRTITIKPGFYREMVNIWADRPHVTLQGATGDPADVVISYDTPANGAKFFGGTWGAAGSATLNVLAEQTTVRNLTVENAYDEATNGGSQALAVRTVADKVIFDNTRFLGNQDTYLADTTGRDATARTYLKNCYIEGDVDFLYGRGTAVFDGCTIHSLDRGSDTNNGYIVAPSTKNSNPYGFLIVDSTLTSNAAPGTVSLGRPWFASSDPNAHPMAVIRDSNLGSHIAEQGWSDMSGHSWTEGRFAEYNNTGPGAHINGFHPQLTPQEAVNFTKEKFLGDWIPAAGA</sequence>
<evidence type="ECO:0000256" key="3">
    <source>
        <dbReference type="ARBA" id="ARBA00023085"/>
    </source>
</evidence>
<dbReference type="GO" id="GO:0009279">
    <property type="term" value="C:cell outer membrane"/>
    <property type="evidence" value="ECO:0007669"/>
    <property type="project" value="TreeGrafter"/>
</dbReference>
<organism evidence="8 9">
    <name type="scientific">Paenarthrobacter nitroguajacolicus</name>
    <name type="common">Arthrobacter nitroguajacolicus</name>
    <dbReference type="NCBI Taxonomy" id="211146"/>
    <lineage>
        <taxon>Bacteria</taxon>
        <taxon>Bacillati</taxon>
        <taxon>Actinomycetota</taxon>
        <taxon>Actinomycetes</taxon>
        <taxon>Micrococcales</taxon>
        <taxon>Micrococcaceae</taxon>
        <taxon>Paenarthrobacter</taxon>
    </lineage>
</organism>
<dbReference type="InterPro" id="IPR011050">
    <property type="entry name" value="Pectin_lyase_fold/virulence"/>
</dbReference>
<keyword evidence="6" id="KW-0732">Signal</keyword>
<protein>
    <submittedName>
        <fullName evidence="8">Pectin esterase</fullName>
    </submittedName>
</protein>
<dbReference type="GO" id="GO:0000272">
    <property type="term" value="P:polysaccharide catabolic process"/>
    <property type="evidence" value="ECO:0007669"/>
    <property type="project" value="UniProtKB-KW"/>
</dbReference>
<name>A0A558GRH8_PAENT</name>
<dbReference type="RefSeq" id="WP_144652636.1">
    <property type="nucleotide sequence ID" value="NZ_VNFK01000018.1"/>
</dbReference>
<dbReference type="GO" id="GO:0030599">
    <property type="term" value="F:pectinesterase activity"/>
    <property type="evidence" value="ECO:0007669"/>
    <property type="project" value="InterPro"/>
</dbReference>
<keyword evidence="2" id="KW-0378">Hydrolase</keyword>
<comment type="similarity">
    <text evidence="1">Belongs to the pectinesterase family.</text>
</comment>
<keyword evidence="3" id="KW-0063">Aspartyl esterase</keyword>
<dbReference type="Gene3D" id="2.160.20.10">
    <property type="entry name" value="Single-stranded right-handed beta-helix, Pectin lyase-like"/>
    <property type="match status" value="2"/>
</dbReference>
<evidence type="ECO:0000313" key="9">
    <source>
        <dbReference type="Proteomes" id="UP000316500"/>
    </source>
</evidence>
<gene>
    <name evidence="8" type="ORF">FQP90_19020</name>
</gene>
<evidence type="ECO:0000256" key="2">
    <source>
        <dbReference type="ARBA" id="ARBA00022801"/>
    </source>
</evidence>
<evidence type="ECO:0000256" key="4">
    <source>
        <dbReference type="ARBA" id="ARBA00023239"/>
    </source>
</evidence>
<evidence type="ECO:0000256" key="1">
    <source>
        <dbReference type="ARBA" id="ARBA00008891"/>
    </source>
</evidence>
<dbReference type="GO" id="GO:0042545">
    <property type="term" value="P:cell wall modification"/>
    <property type="evidence" value="ECO:0007669"/>
    <property type="project" value="InterPro"/>
</dbReference>
<reference evidence="8 9" key="1">
    <citation type="submission" date="2019-07" db="EMBL/GenBank/DDBJ databases">
        <title>Diversity of Bacteria from Kongsfjorden, Arctic.</title>
        <authorList>
            <person name="Yu Y."/>
        </authorList>
    </citation>
    <scope>NUCLEOTIDE SEQUENCE [LARGE SCALE GENOMIC DNA]</scope>
    <source>
        <strain evidence="8 9">SM1928</strain>
    </source>
</reference>
<feature type="domain" description="Pectate lyase" evidence="7">
    <location>
        <begin position="65"/>
        <end position="279"/>
    </location>
</feature>
<evidence type="ECO:0000313" key="8">
    <source>
        <dbReference type="EMBL" id="TVU59490.1"/>
    </source>
</evidence>
<dbReference type="AlphaFoldDB" id="A0A558GRH8"/>
<dbReference type="Pfam" id="PF00544">
    <property type="entry name" value="Pectate_lyase_4"/>
    <property type="match status" value="1"/>
</dbReference>
<dbReference type="InterPro" id="IPR000070">
    <property type="entry name" value="Pectinesterase_cat"/>
</dbReference>
<feature type="signal peptide" evidence="6">
    <location>
        <begin position="1"/>
        <end position="26"/>
    </location>
</feature>
<feature type="chain" id="PRO_5022235505" evidence="6">
    <location>
        <begin position="27"/>
        <end position="660"/>
    </location>
</feature>
<keyword evidence="5" id="KW-0119">Carbohydrate metabolism</keyword>
<dbReference type="EMBL" id="VNFK01000018">
    <property type="protein sequence ID" value="TVU59490.1"/>
    <property type="molecule type" value="Genomic_DNA"/>
</dbReference>
<keyword evidence="5" id="KW-0964">Secreted</keyword>